<dbReference type="InterPro" id="IPR026095">
    <property type="entry name" value="Myb/SANT-like_DNA-bd_dom_prot"/>
</dbReference>
<dbReference type="Pfam" id="PF13837">
    <property type="entry name" value="Myb_DNA-bind_4"/>
    <property type="match status" value="1"/>
</dbReference>
<name>A0A6J0RFM1_BACDO</name>
<gene>
    <name evidence="4" type="primary">LOC109579297</name>
</gene>
<dbReference type="InterPro" id="IPR044822">
    <property type="entry name" value="Myb_DNA-bind_4"/>
</dbReference>
<evidence type="ECO:0000259" key="2">
    <source>
        <dbReference type="Pfam" id="PF13837"/>
    </source>
</evidence>
<organism evidence="3 4">
    <name type="scientific">Bactrocera dorsalis</name>
    <name type="common">Oriental fruit fly</name>
    <name type="synonym">Dacus dorsalis</name>
    <dbReference type="NCBI Taxonomy" id="27457"/>
    <lineage>
        <taxon>Eukaryota</taxon>
        <taxon>Metazoa</taxon>
        <taxon>Ecdysozoa</taxon>
        <taxon>Arthropoda</taxon>
        <taxon>Hexapoda</taxon>
        <taxon>Insecta</taxon>
        <taxon>Pterygota</taxon>
        <taxon>Neoptera</taxon>
        <taxon>Endopterygota</taxon>
        <taxon>Diptera</taxon>
        <taxon>Brachycera</taxon>
        <taxon>Muscomorpha</taxon>
        <taxon>Tephritoidea</taxon>
        <taxon>Tephritidae</taxon>
        <taxon>Bactrocera</taxon>
        <taxon>Bactrocera</taxon>
    </lineage>
</organism>
<feature type="region of interest" description="Disordered" evidence="1">
    <location>
        <begin position="120"/>
        <end position="151"/>
    </location>
</feature>
<keyword evidence="3" id="KW-1185">Reference proteome</keyword>
<dbReference type="InParanoid" id="A0A6J0RFM1"/>
<accession>A0A6J0RFM1</accession>
<sequence>MWSEAAEAYLIEVWQQKIPELRSNRKNNHIYEEMSCIMLLAGHEYTSTEIKIKMHNFTNKYRQEKQKIGPSGGSPSQWKYYEAVHQTLGGFKSFCPAELVEDSIMVDMDMEPIYIEADAEAESPLSSPGDGPSTSHGCARPSSSDALRKKKPTIMEEIKEDLFKATKAMTENDEKRLSLLQEYISDSKEVKDAFIDFLRRQK</sequence>
<feature type="compositionally biased region" description="Polar residues" evidence="1">
    <location>
        <begin position="132"/>
        <end position="145"/>
    </location>
</feature>
<dbReference type="GO" id="GO:0016604">
    <property type="term" value="C:nuclear body"/>
    <property type="evidence" value="ECO:0007669"/>
    <property type="project" value="TreeGrafter"/>
</dbReference>
<dbReference type="KEGG" id="bdr:109579297"/>
<dbReference type="PANTHER" id="PTHR22666">
    <property type="entry name" value="MYB_SANT-LIKE DNA-BINDING DOMAIN-CONTAINING PROTEIN 1"/>
    <property type="match status" value="1"/>
</dbReference>
<dbReference type="Proteomes" id="UP001652620">
    <property type="component" value="Chromosome 6"/>
</dbReference>
<evidence type="ECO:0000256" key="1">
    <source>
        <dbReference type="SAM" id="MobiDB-lite"/>
    </source>
</evidence>
<dbReference type="AlphaFoldDB" id="A0A6J0RFM1"/>
<evidence type="ECO:0000313" key="3">
    <source>
        <dbReference type="Proteomes" id="UP001652620"/>
    </source>
</evidence>
<dbReference type="RefSeq" id="XP_019844632.2">
    <property type="nucleotide sequence ID" value="XM_019989073.2"/>
</dbReference>
<dbReference type="GO" id="GO:0045893">
    <property type="term" value="P:positive regulation of DNA-templated transcription"/>
    <property type="evidence" value="ECO:0007669"/>
    <property type="project" value="TreeGrafter"/>
</dbReference>
<dbReference type="PANTHER" id="PTHR22666:SF3">
    <property type="entry name" value="MYB_SANT-LIKE DNA-BINDING DOMAIN-CONTAINING PROTEIN 1"/>
    <property type="match status" value="1"/>
</dbReference>
<dbReference type="Gene3D" id="1.10.10.60">
    <property type="entry name" value="Homeodomain-like"/>
    <property type="match status" value="1"/>
</dbReference>
<protein>
    <submittedName>
        <fullName evidence="4">Uncharacterized protein LOC109579297</fullName>
    </submittedName>
</protein>
<reference evidence="4" key="1">
    <citation type="submission" date="2025-08" db="UniProtKB">
        <authorList>
            <consortium name="RefSeq"/>
        </authorList>
    </citation>
    <scope>IDENTIFICATION</scope>
    <source>
        <tissue evidence="4">Adult</tissue>
    </source>
</reference>
<evidence type="ECO:0000313" key="4">
    <source>
        <dbReference type="RefSeq" id="XP_019844632.2"/>
    </source>
</evidence>
<feature type="domain" description="Myb/SANT-like DNA-binding" evidence="2">
    <location>
        <begin position="2"/>
        <end position="86"/>
    </location>
</feature>
<dbReference type="GeneID" id="109579297"/>
<proteinExistence type="predicted"/>
<dbReference type="OrthoDB" id="691673at2759"/>